<proteinExistence type="predicted"/>
<keyword evidence="4" id="KW-0812">Transmembrane</keyword>
<evidence type="ECO:0000256" key="4">
    <source>
        <dbReference type="SAM" id="Phobius"/>
    </source>
</evidence>
<keyword evidence="6" id="KW-1185">Reference proteome</keyword>
<comment type="subcellular location">
    <subcellularLocation>
        <location evidence="1">Membrane</location>
    </subcellularLocation>
</comment>
<dbReference type="GO" id="GO:0016020">
    <property type="term" value="C:membrane"/>
    <property type="evidence" value="ECO:0007669"/>
    <property type="project" value="UniProtKB-SubCell"/>
</dbReference>
<accession>A0ABD1ALZ2</accession>
<sequence>MPSPPEEETQPKPESGPGSSSGSGSDQTSERDTNQPPPPPPPQSQPPPLQQPQAYPPVMGFPGYHQQAPYPSYPNAPYNHQQYAYAQAPPASYYGSPYPPQQNPVYQRPASSGFFRGIFTGLIVLVVLLCISTTITWLILRPQIPDFSLTNFSVSNFNLTEPVLSAQWMANLTIENPNTKLKGYFDRIQGLVYHENAIAEDEFLAMSFFPPVFVETKKSVVIGETLTAGRKEQPQVPSWVGEEMKKEKETGTVTFNLRMAVWVTFKTDGWSARERGLKVFCGKLKVGFEGSSVNGAVLLPKPLPCLVYV</sequence>
<keyword evidence="2 4" id="KW-0472">Membrane</keyword>
<comment type="caution">
    <text evidence="5">The sequence shown here is derived from an EMBL/GenBank/DDBJ whole genome shotgun (WGS) entry which is preliminary data.</text>
</comment>
<feature type="compositionally biased region" description="Pro residues" evidence="3">
    <location>
        <begin position="35"/>
        <end position="50"/>
    </location>
</feature>
<name>A0ABD1ALZ2_CARAN</name>
<feature type="compositionally biased region" description="Low complexity" evidence="3">
    <location>
        <begin position="15"/>
        <end position="25"/>
    </location>
</feature>
<protein>
    <submittedName>
        <fullName evidence="5">NDR1/HIN1-like protein 10</fullName>
    </submittedName>
</protein>
<dbReference type="Proteomes" id="UP001558713">
    <property type="component" value="Unassembled WGS sequence"/>
</dbReference>
<evidence type="ECO:0000313" key="6">
    <source>
        <dbReference type="Proteomes" id="UP001558713"/>
    </source>
</evidence>
<dbReference type="AlphaFoldDB" id="A0ABD1ALZ2"/>
<dbReference type="PANTHER" id="PTHR31234:SF55">
    <property type="entry name" value="LATE EMBRYOGENESIS ABUNDANT (LEA) HYDROXYPROLINE-RICH GLYCOPROTEIN FAMILY"/>
    <property type="match status" value="1"/>
</dbReference>
<feature type="transmembrane region" description="Helical" evidence="4">
    <location>
        <begin position="118"/>
        <end position="140"/>
    </location>
</feature>
<reference evidence="5 6" key="1">
    <citation type="submission" date="2024-04" db="EMBL/GenBank/DDBJ databases">
        <title>Genome assembly C_amara_ONT_v2.</title>
        <authorList>
            <person name="Yant L."/>
            <person name="Moore C."/>
            <person name="Slenker M."/>
        </authorList>
    </citation>
    <scope>NUCLEOTIDE SEQUENCE [LARGE SCALE GENOMIC DNA]</scope>
    <source>
        <tissue evidence="5">Leaf</tissue>
    </source>
</reference>
<keyword evidence="4" id="KW-1133">Transmembrane helix</keyword>
<dbReference type="InterPro" id="IPR044839">
    <property type="entry name" value="NDR1-like"/>
</dbReference>
<organism evidence="5 6">
    <name type="scientific">Cardamine amara subsp. amara</name>
    <dbReference type="NCBI Taxonomy" id="228776"/>
    <lineage>
        <taxon>Eukaryota</taxon>
        <taxon>Viridiplantae</taxon>
        <taxon>Streptophyta</taxon>
        <taxon>Embryophyta</taxon>
        <taxon>Tracheophyta</taxon>
        <taxon>Spermatophyta</taxon>
        <taxon>Magnoliopsida</taxon>
        <taxon>eudicotyledons</taxon>
        <taxon>Gunneridae</taxon>
        <taxon>Pentapetalae</taxon>
        <taxon>rosids</taxon>
        <taxon>malvids</taxon>
        <taxon>Brassicales</taxon>
        <taxon>Brassicaceae</taxon>
        <taxon>Cardamineae</taxon>
        <taxon>Cardamine</taxon>
    </lineage>
</organism>
<dbReference type="SUPFAM" id="SSF81995">
    <property type="entry name" value="beta-sandwich domain of Sec23/24"/>
    <property type="match status" value="1"/>
</dbReference>
<feature type="region of interest" description="Disordered" evidence="3">
    <location>
        <begin position="1"/>
        <end position="61"/>
    </location>
</feature>
<evidence type="ECO:0000256" key="1">
    <source>
        <dbReference type="ARBA" id="ARBA00004370"/>
    </source>
</evidence>
<evidence type="ECO:0000256" key="3">
    <source>
        <dbReference type="SAM" id="MobiDB-lite"/>
    </source>
</evidence>
<dbReference type="PANTHER" id="PTHR31234">
    <property type="entry name" value="LATE EMBRYOGENESIS ABUNDANT (LEA) HYDROXYPROLINE-RICH GLYCOPROTEIN FAMILY"/>
    <property type="match status" value="1"/>
</dbReference>
<gene>
    <name evidence="5" type="ORF">V5N11_013127</name>
</gene>
<dbReference type="EMBL" id="JBANAX010000637">
    <property type="protein sequence ID" value="KAL1199876.1"/>
    <property type="molecule type" value="Genomic_DNA"/>
</dbReference>
<evidence type="ECO:0000313" key="5">
    <source>
        <dbReference type="EMBL" id="KAL1199876.1"/>
    </source>
</evidence>
<evidence type="ECO:0000256" key="2">
    <source>
        <dbReference type="ARBA" id="ARBA00023136"/>
    </source>
</evidence>